<keyword evidence="11" id="KW-1185">Reference proteome</keyword>
<evidence type="ECO:0000256" key="6">
    <source>
        <dbReference type="ARBA" id="ARBA00044208"/>
    </source>
</evidence>
<protein>
    <recommendedName>
        <fullName evidence="6">Translation initiation factor eIF2B subunit alpha</fullName>
    </recommendedName>
    <alternativeName>
        <fullName evidence="7">eIF2B GDP-GTP exchange factor subunit alpha</fullName>
    </alternativeName>
</protein>
<evidence type="ECO:0000256" key="5">
    <source>
        <dbReference type="ARBA" id="ARBA00022917"/>
    </source>
</evidence>
<proteinExistence type="inferred from homology"/>
<dbReference type="GO" id="GO:0003743">
    <property type="term" value="F:translation initiation factor activity"/>
    <property type="evidence" value="ECO:0007669"/>
    <property type="project" value="UniProtKB-KW"/>
</dbReference>
<comment type="similarity">
    <text evidence="2 9">Belongs to the eIF-2B alpha/beta/delta subunits family.</text>
</comment>
<sequence length="354" mass="38610">MEDSGDGIPAVVQKCQQIISEDKDIPYTVAAFKALTAVLEEATVTTIMELREKIKNATDQVIESFYEEYSVVSGCKLFLSTLIEVSASRSFSSFSSCRDAVLTAAKRWIEISQTSRERIADTASSFIQTTHTPADTHSSRISCEGMRIMTLGYSRVVLAVVKKLISASPSPVSLTVLQGSDVDQTRTLLSKLRQQSVKIRIITDGDVISHIKSVDFVLCGAECVFKSGGVLNRQGTHQLAFIAHLHSVPVYIAAELYKFDSSFPLDGSDIRKEEGKGISKLQESIGIPGKTREEMARGKCITSDSVAVGCRREAEVEYVCYSSDYTPPGYISLIFTEYGALTPGGVAVELMKVV</sequence>
<evidence type="ECO:0000256" key="3">
    <source>
        <dbReference type="ARBA" id="ARBA00022490"/>
    </source>
</evidence>
<keyword evidence="4 10" id="KW-0396">Initiation factor</keyword>
<dbReference type="Gene3D" id="1.20.120.1070">
    <property type="entry name" value="Translation initiation factor eIF-2B, N-terminal domain"/>
    <property type="match status" value="1"/>
</dbReference>
<dbReference type="Gene3D" id="3.40.50.10470">
    <property type="entry name" value="Translation initiation factor eif-2b, domain 2"/>
    <property type="match status" value="1"/>
</dbReference>
<comment type="subunit">
    <text evidence="8">Component of the translation initiation factor 2B (eIF2B) complex which is a heterodecamer of two sets of five different subunits: alpha, beta, gamma, delta and epsilon. Subunits alpha, beta and delta comprise a regulatory subcomplex and subunits epsilon and gamma comprise a catalytic subcomplex. Within the complex, the hexameric regulatory complex resides at the center, with the two heterodimeric catalytic subcomplexes bound on opposite sides.</text>
</comment>
<comment type="caution">
    <text evidence="10">The sequence shown here is derived from an EMBL/GenBank/DDBJ whole genome shotgun (WGS) entry which is preliminary data.</text>
</comment>
<evidence type="ECO:0000256" key="4">
    <source>
        <dbReference type="ARBA" id="ARBA00022540"/>
    </source>
</evidence>
<keyword evidence="5" id="KW-0648">Protein biosynthesis</keyword>
<dbReference type="InterPro" id="IPR042529">
    <property type="entry name" value="IF_2B-like_C"/>
</dbReference>
<gene>
    <name evidence="10" type="ORF">ADUPG1_012752</name>
</gene>
<dbReference type="PANTHER" id="PTHR45860">
    <property type="entry name" value="TRANSLATION INITIATION FACTOR EIF-2B SUBUNIT ALPHA"/>
    <property type="match status" value="1"/>
</dbReference>
<evidence type="ECO:0000256" key="1">
    <source>
        <dbReference type="ARBA" id="ARBA00004514"/>
    </source>
</evidence>
<dbReference type="EMBL" id="BQXS01012527">
    <property type="protein sequence ID" value="GKT24495.1"/>
    <property type="molecule type" value="Genomic_DNA"/>
</dbReference>
<dbReference type="Proteomes" id="UP001057375">
    <property type="component" value="Unassembled WGS sequence"/>
</dbReference>
<name>A0ABQ5K476_9EUKA</name>
<organism evidence="10 11">
    <name type="scientific">Aduncisulcus paluster</name>
    <dbReference type="NCBI Taxonomy" id="2918883"/>
    <lineage>
        <taxon>Eukaryota</taxon>
        <taxon>Metamonada</taxon>
        <taxon>Carpediemonas-like organisms</taxon>
        <taxon>Aduncisulcus</taxon>
    </lineage>
</organism>
<dbReference type="InterPro" id="IPR037171">
    <property type="entry name" value="NagB/RpiA_transferase-like"/>
</dbReference>
<evidence type="ECO:0000256" key="2">
    <source>
        <dbReference type="ARBA" id="ARBA00007251"/>
    </source>
</evidence>
<accession>A0ABQ5K476</accession>
<dbReference type="SUPFAM" id="SSF100950">
    <property type="entry name" value="NagB/RpiA/CoA transferase-like"/>
    <property type="match status" value="1"/>
</dbReference>
<evidence type="ECO:0000256" key="8">
    <source>
        <dbReference type="ARBA" id="ARBA00046432"/>
    </source>
</evidence>
<reference evidence="10" key="1">
    <citation type="submission" date="2022-03" db="EMBL/GenBank/DDBJ databases">
        <title>Draft genome sequence of Aduncisulcus paluster, a free-living microaerophilic Fornicata.</title>
        <authorList>
            <person name="Yuyama I."/>
            <person name="Kume K."/>
            <person name="Tamura T."/>
            <person name="Inagaki Y."/>
            <person name="Hashimoto T."/>
        </authorList>
    </citation>
    <scope>NUCLEOTIDE SEQUENCE</scope>
    <source>
        <strain evidence="10">NY0171</strain>
    </source>
</reference>
<evidence type="ECO:0000313" key="10">
    <source>
        <dbReference type="EMBL" id="GKT24495.1"/>
    </source>
</evidence>
<dbReference type="InterPro" id="IPR000649">
    <property type="entry name" value="IF-2B-related"/>
</dbReference>
<evidence type="ECO:0000256" key="9">
    <source>
        <dbReference type="RuleBase" id="RU003814"/>
    </source>
</evidence>
<dbReference type="PANTHER" id="PTHR45860:SF1">
    <property type="entry name" value="TRANSLATION INITIATION FACTOR EIF-2B SUBUNIT ALPHA"/>
    <property type="match status" value="1"/>
</dbReference>
<dbReference type="InterPro" id="IPR042528">
    <property type="entry name" value="elF-2B_alpha_N"/>
</dbReference>
<dbReference type="Pfam" id="PF01008">
    <property type="entry name" value="IF-2B"/>
    <property type="match status" value="1"/>
</dbReference>
<evidence type="ECO:0000313" key="11">
    <source>
        <dbReference type="Proteomes" id="UP001057375"/>
    </source>
</evidence>
<comment type="subcellular location">
    <subcellularLocation>
        <location evidence="1">Cytoplasm</location>
        <location evidence="1">Cytosol</location>
    </subcellularLocation>
</comment>
<evidence type="ECO:0000256" key="7">
    <source>
        <dbReference type="ARBA" id="ARBA00044236"/>
    </source>
</evidence>
<dbReference type="InterPro" id="IPR051501">
    <property type="entry name" value="eIF2B_alpha/beta/delta"/>
</dbReference>
<keyword evidence="3" id="KW-0963">Cytoplasm</keyword>